<evidence type="ECO:0000256" key="1">
    <source>
        <dbReference type="SAM" id="Phobius"/>
    </source>
</evidence>
<evidence type="ECO:0000313" key="2">
    <source>
        <dbReference type="EMBL" id="GBG27055.1"/>
    </source>
</evidence>
<dbReference type="AlphaFoldDB" id="A0A2R5G941"/>
<dbReference type="EMBL" id="BEYU01000027">
    <property type="protein sequence ID" value="GBG27055.1"/>
    <property type="molecule type" value="Genomic_DNA"/>
</dbReference>
<dbReference type="Proteomes" id="UP000241890">
    <property type="component" value="Unassembled WGS sequence"/>
</dbReference>
<comment type="caution">
    <text evidence="2">The sequence shown here is derived from an EMBL/GenBank/DDBJ whole genome shotgun (WGS) entry which is preliminary data.</text>
</comment>
<feature type="transmembrane region" description="Helical" evidence="1">
    <location>
        <begin position="201"/>
        <end position="222"/>
    </location>
</feature>
<organism evidence="2 3">
    <name type="scientific">Hondaea fermentalgiana</name>
    <dbReference type="NCBI Taxonomy" id="2315210"/>
    <lineage>
        <taxon>Eukaryota</taxon>
        <taxon>Sar</taxon>
        <taxon>Stramenopiles</taxon>
        <taxon>Bigyra</taxon>
        <taxon>Labyrinthulomycetes</taxon>
        <taxon>Thraustochytrida</taxon>
        <taxon>Thraustochytriidae</taxon>
        <taxon>Hondaea</taxon>
    </lineage>
</organism>
<keyword evidence="1" id="KW-0472">Membrane</keyword>
<accession>A0A2R5G941</accession>
<keyword evidence="1" id="KW-0812">Transmembrane</keyword>
<name>A0A2R5G941_9STRA</name>
<proteinExistence type="predicted"/>
<sequence length="223" mass="25473">MPMEMFIRVNIHDVCSIDTRNQTFTANMYWQVMWFAPENFMGDDPVKVSLEEAFDPRVHLSNLVRDSSSAIQTWIEFGKVETGKHSGRKVVFRRQKLVGAVFRSQYNLERSPLDTQTFDIELRCDFPSSVVSLQTLEPLMVDPKHDEHGNSESFAKPSKFTTIDEDTWFKNLTVVTSSGKQTEHSFGKIVFRLMGDRRPGFMTINVLIPTFVLAGLGLVVFAI</sequence>
<protein>
    <submittedName>
        <fullName evidence="2">5-hydroxytryptamine receptor 3A</fullName>
    </submittedName>
</protein>
<dbReference type="OrthoDB" id="10009749at2759"/>
<dbReference type="InterPro" id="IPR036734">
    <property type="entry name" value="Neur_chan_lig-bd_sf"/>
</dbReference>
<dbReference type="Gene3D" id="2.70.170.10">
    <property type="entry name" value="Neurotransmitter-gated ion-channel ligand-binding domain"/>
    <property type="match status" value="1"/>
</dbReference>
<evidence type="ECO:0000313" key="3">
    <source>
        <dbReference type="Proteomes" id="UP000241890"/>
    </source>
</evidence>
<keyword evidence="3" id="KW-1185">Reference proteome</keyword>
<keyword evidence="1" id="KW-1133">Transmembrane helix</keyword>
<keyword evidence="2" id="KW-0675">Receptor</keyword>
<dbReference type="GO" id="GO:0005230">
    <property type="term" value="F:extracellular ligand-gated monoatomic ion channel activity"/>
    <property type="evidence" value="ECO:0007669"/>
    <property type="project" value="InterPro"/>
</dbReference>
<reference evidence="2 3" key="1">
    <citation type="submission" date="2017-12" db="EMBL/GenBank/DDBJ databases">
        <title>Sequencing, de novo assembly and annotation of complete genome of a new Thraustochytrid species, strain FCC1311.</title>
        <authorList>
            <person name="Sedici K."/>
            <person name="Godart F."/>
            <person name="Aiese Cigliano R."/>
            <person name="Sanseverino W."/>
            <person name="Barakat M."/>
            <person name="Ortet P."/>
            <person name="Marechal E."/>
            <person name="Cagnac O."/>
            <person name="Amato A."/>
        </authorList>
    </citation>
    <scope>NUCLEOTIDE SEQUENCE [LARGE SCALE GENOMIC DNA]</scope>
</reference>
<dbReference type="GO" id="GO:0016020">
    <property type="term" value="C:membrane"/>
    <property type="evidence" value="ECO:0007669"/>
    <property type="project" value="InterPro"/>
</dbReference>
<gene>
    <name evidence="2" type="ORF">FCC1311_032782</name>
</gene>
<dbReference type="InParanoid" id="A0A2R5G941"/>